<accession>A0ABT9NYF3</accession>
<evidence type="ECO:0000313" key="6">
    <source>
        <dbReference type="EMBL" id="MDP9825331.1"/>
    </source>
</evidence>
<dbReference type="Proteomes" id="UP001235712">
    <property type="component" value="Unassembled WGS sequence"/>
</dbReference>
<dbReference type="EMBL" id="JAUSQZ010000001">
    <property type="protein sequence ID" value="MDP9825331.1"/>
    <property type="molecule type" value="Genomic_DNA"/>
</dbReference>
<dbReference type="NCBIfam" id="NF047744">
    <property type="entry name" value="CG0192_rel"/>
    <property type="match status" value="1"/>
</dbReference>
<gene>
    <name evidence="6" type="ORF">J2S57_001080</name>
</gene>
<evidence type="ECO:0000256" key="3">
    <source>
        <dbReference type="ARBA" id="ARBA00022777"/>
    </source>
</evidence>
<evidence type="ECO:0000313" key="7">
    <source>
        <dbReference type="Proteomes" id="UP001235712"/>
    </source>
</evidence>
<proteinExistence type="predicted"/>
<name>A0ABT9NYF3_9ACTN</name>
<comment type="caution">
    <text evidence="6">The sequence shown here is derived from an EMBL/GenBank/DDBJ whole genome shotgun (WGS) entry which is preliminary data.</text>
</comment>
<reference evidence="6 7" key="1">
    <citation type="submission" date="2023-07" db="EMBL/GenBank/DDBJ databases">
        <title>Sequencing the genomes of 1000 actinobacteria strains.</title>
        <authorList>
            <person name="Klenk H.-P."/>
        </authorList>
    </citation>
    <scope>NUCLEOTIDE SEQUENCE [LARGE SCALE GENOMIC DNA]</scope>
    <source>
        <strain evidence="6 7">DSM 44388</strain>
    </source>
</reference>
<evidence type="ECO:0000259" key="5">
    <source>
        <dbReference type="Pfam" id="PF18085"/>
    </source>
</evidence>
<sequence>MALIHSATLTPSKIGLITPWLRSRAWADGVTEVQNVGAYRFDDPDGQVGIETLLLRSVDGPPDAPVLHVPLTYRAEPLAGGDEHLIGTTEHSVLGTRWVYDGCGDPVWASVLATVILTGGSQAPEMVDDGAGSVSERPATATVLGSGTDGTDVPPVVGTQPHDEPGYTVVTTGGPVLVVARVVGRELTGLTQTLTVRFATSEPVVVAGVRA</sequence>
<keyword evidence="2" id="KW-0547">Nucleotide-binding</keyword>
<keyword evidence="7" id="KW-1185">Reference proteome</keyword>
<evidence type="ECO:0000256" key="2">
    <source>
        <dbReference type="ARBA" id="ARBA00022741"/>
    </source>
</evidence>
<dbReference type="RefSeq" id="WP_307239005.1">
    <property type="nucleotide sequence ID" value="NZ_JAUSQZ010000001.1"/>
</dbReference>
<keyword evidence="1" id="KW-0808">Transferase</keyword>
<dbReference type="InterPro" id="IPR040999">
    <property type="entry name" value="Mak_N_cap"/>
</dbReference>
<evidence type="ECO:0000256" key="1">
    <source>
        <dbReference type="ARBA" id="ARBA00022679"/>
    </source>
</evidence>
<feature type="domain" description="Maltokinase N-terminal cap" evidence="5">
    <location>
        <begin position="20"/>
        <end position="105"/>
    </location>
</feature>
<evidence type="ECO:0000256" key="4">
    <source>
        <dbReference type="ARBA" id="ARBA00022840"/>
    </source>
</evidence>
<organism evidence="6 7">
    <name type="scientific">Kineosporia succinea</name>
    <dbReference type="NCBI Taxonomy" id="84632"/>
    <lineage>
        <taxon>Bacteria</taxon>
        <taxon>Bacillati</taxon>
        <taxon>Actinomycetota</taxon>
        <taxon>Actinomycetes</taxon>
        <taxon>Kineosporiales</taxon>
        <taxon>Kineosporiaceae</taxon>
        <taxon>Kineosporia</taxon>
    </lineage>
</organism>
<keyword evidence="4" id="KW-0067">ATP-binding</keyword>
<dbReference type="Pfam" id="PF18085">
    <property type="entry name" value="Mak_N_cap"/>
    <property type="match status" value="1"/>
</dbReference>
<protein>
    <recommendedName>
        <fullName evidence="5">Maltokinase N-terminal cap domain-containing protein</fullName>
    </recommendedName>
</protein>
<keyword evidence="3" id="KW-0418">Kinase</keyword>